<dbReference type="EMBL" id="SWBP01000002">
    <property type="protein sequence ID" value="TKB98702.1"/>
    <property type="molecule type" value="Genomic_DNA"/>
</dbReference>
<dbReference type="InterPro" id="IPR046336">
    <property type="entry name" value="Lon_prtase_N_sf"/>
</dbReference>
<evidence type="ECO:0000313" key="2">
    <source>
        <dbReference type="EMBL" id="TKB98702.1"/>
    </source>
</evidence>
<organism evidence="2 3">
    <name type="scientific">Pedobacter cryophilus</name>
    <dbReference type="NCBI Taxonomy" id="2571271"/>
    <lineage>
        <taxon>Bacteria</taxon>
        <taxon>Pseudomonadati</taxon>
        <taxon>Bacteroidota</taxon>
        <taxon>Sphingobacteriia</taxon>
        <taxon>Sphingobacteriales</taxon>
        <taxon>Sphingobacteriaceae</taxon>
        <taxon>Pedobacter</taxon>
    </lineage>
</organism>
<dbReference type="PROSITE" id="PS51787">
    <property type="entry name" value="LON_N"/>
    <property type="match status" value="1"/>
</dbReference>
<evidence type="ECO:0000313" key="3">
    <source>
        <dbReference type="Proteomes" id="UP000308181"/>
    </source>
</evidence>
<dbReference type="SMART" id="SM00464">
    <property type="entry name" value="LON"/>
    <property type="match status" value="1"/>
</dbReference>
<feature type="domain" description="Lon N-terminal" evidence="1">
    <location>
        <begin position="1"/>
        <end position="183"/>
    </location>
</feature>
<proteinExistence type="predicted"/>
<gene>
    <name evidence="2" type="ORF">FA046_06185</name>
</gene>
<dbReference type="SUPFAM" id="SSF88697">
    <property type="entry name" value="PUA domain-like"/>
    <property type="match status" value="1"/>
</dbReference>
<dbReference type="OrthoDB" id="25394at2"/>
<name>A0A4U1BZQ3_9SPHI</name>
<protein>
    <submittedName>
        <fullName evidence="2">Peptidase</fullName>
    </submittedName>
</protein>
<sequence length="214" mass="24769">MKLPIFPLQLIVFPGEQVNLHIFEQRYRNLFNELRNGKELFFGIPPVINNEIYGIGTKLNLLQVVKDYQSGEMDVIAEGIEVFSINKVFPQYLDKAFAGADVEILENDGAYDLIKFEALKILYNQFQSLMPQKKEIKNIQGEIYSFQIAHLSGLNELQKLELLGNPSEEERQEFMIEHFQKIIPSMQSIEETQKRILANGHFKNLKAFNFSKPV</sequence>
<comment type="caution">
    <text evidence="2">The sequence shown here is derived from an EMBL/GenBank/DDBJ whole genome shotgun (WGS) entry which is preliminary data.</text>
</comment>
<keyword evidence="3" id="KW-1185">Reference proteome</keyword>
<dbReference type="AlphaFoldDB" id="A0A4U1BZQ3"/>
<dbReference type="Gene3D" id="2.30.130.40">
    <property type="entry name" value="LON domain-like"/>
    <property type="match status" value="1"/>
</dbReference>
<dbReference type="InterPro" id="IPR015947">
    <property type="entry name" value="PUA-like_sf"/>
</dbReference>
<dbReference type="Proteomes" id="UP000308181">
    <property type="component" value="Unassembled WGS sequence"/>
</dbReference>
<accession>A0A4U1BZQ3</accession>
<dbReference type="RefSeq" id="WP_136825517.1">
    <property type="nucleotide sequence ID" value="NZ_SWBP01000002.1"/>
</dbReference>
<reference evidence="2 3" key="1">
    <citation type="submission" date="2019-04" db="EMBL/GenBank/DDBJ databases">
        <title>Pedobacter sp. AR-3-17 sp. nov., isolated from Arctic soil.</title>
        <authorList>
            <person name="Dahal R.H."/>
            <person name="Kim D.-U."/>
        </authorList>
    </citation>
    <scope>NUCLEOTIDE SEQUENCE [LARGE SCALE GENOMIC DNA]</scope>
    <source>
        <strain evidence="2 3">AR-3-17</strain>
    </source>
</reference>
<dbReference type="InterPro" id="IPR003111">
    <property type="entry name" value="Lon_prtase_N"/>
</dbReference>
<dbReference type="Pfam" id="PF02190">
    <property type="entry name" value="LON_substr_bdg"/>
    <property type="match status" value="1"/>
</dbReference>
<evidence type="ECO:0000259" key="1">
    <source>
        <dbReference type="PROSITE" id="PS51787"/>
    </source>
</evidence>